<dbReference type="GO" id="GO:0008887">
    <property type="term" value="F:glycerate kinase activity"/>
    <property type="evidence" value="ECO:0007669"/>
    <property type="project" value="UniProtKB-UniRule"/>
</dbReference>
<dbReference type="PANTHER" id="PTHR21599">
    <property type="entry name" value="GLYCERATE KINASE"/>
    <property type="match status" value="1"/>
</dbReference>
<organism evidence="5 6">
    <name type="scientific">Candidatus Phosphoribacter hodrii</name>
    <dbReference type="NCBI Taxonomy" id="2953743"/>
    <lineage>
        <taxon>Bacteria</taxon>
        <taxon>Bacillati</taxon>
        <taxon>Actinomycetota</taxon>
        <taxon>Actinomycetes</taxon>
        <taxon>Micrococcales</taxon>
        <taxon>Dermatophilaceae</taxon>
        <taxon>Candidatus Phosphoribacter</taxon>
    </lineage>
</organism>
<protein>
    <submittedName>
        <fullName evidence="5">Glycerate kinase</fullName>
    </submittedName>
</protein>
<dbReference type="Proteomes" id="UP000726105">
    <property type="component" value="Unassembled WGS sequence"/>
</dbReference>
<reference evidence="5 6" key="1">
    <citation type="submission" date="2020-10" db="EMBL/GenBank/DDBJ databases">
        <title>Connecting structure to function with the recovery of over 1000 high-quality activated sludge metagenome-assembled genomes encoding full-length rRNA genes using long-read sequencing.</title>
        <authorList>
            <person name="Singleton C.M."/>
            <person name="Petriglieri F."/>
            <person name="Kristensen J.M."/>
            <person name="Kirkegaard R.H."/>
            <person name="Michaelsen T.Y."/>
            <person name="Andersen M.H."/>
            <person name="Karst S.M."/>
            <person name="Dueholm M.S."/>
            <person name="Nielsen P.H."/>
            <person name="Albertsen M."/>
        </authorList>
    </citation>
    <scope>NUCLEOTIDE SEQUENCE [LARGE SCALE GENOMIC DNA]</scope>
    <source>
        <strain evidence="5">Ega_18-Q3-R5-49_MAXAC.001</strain>
    </source>
</reference>
<evidence type="ECO:0000256" key="3">
    <source>
        <dbReference type="ARBA" id="ARBA00022777"/>
    </source>
</evidence>
<evidence type="ECO:0000256" key="1">
    <source>
        <dbReference type="ARBA" id="ARBA00006284"/>
    </source>
</evidence>
<proteinExistence type="inferred from homology"/>
<sequence>MAAAPGHIVIACDKFKGSLTAAQVVEAIRDGIASAAPGREVRAVLVADGGDGTLAAAESVGFRHVPVTVAGPTGSPNVSGYAVRAGTAVVELADACGIVHLPGGVKAPLTATSRGLGQVLAAALDDPSVTSVVMGIGGSASNDGGAGMLAALGARLLDTGGRELPDGGGALVDLAALDLSGLHPRLREVSLTVACDVNNPLLGESGAVAIFGPQKGAGEAERVVLEAGLARFASLVTEAMGRDDTGLPGAGAAGGVGYAAQAVLGAAMRPGVELVLELMGFEALCEGASLVVTGEGSLDRQTLLGKTPAGVARAAQAHGIPVVAVCGRSLLSAEDVAASGIAQVYALTDLEPDPAVCMSDAARLLRAPGPPRLTRWPNLIWRTLGPRWPIRPSVDDAVLSVPKTEQGAVLARTLTGWANEPKGICGVR</sequence>
<evidence type="ECO:0000256" key="4">
    <source>
        <dbReference type="PIRNR" id="PIRNR006078"/>
    </source>
</evidence>
<dbReference type="PANTHER" id="PTHR21599:SF0">
    <property type="entry name" value="GLYCERATE KINASE"/>
    <property type="match status" value="1"/>
</dbReference>
<dbReference type="GO" id="GO:0031388">
    <property type="term" value="P:organic acid phosphorylation"/>
    <property type="evidence" value="ECO:0007669"/>
    <property type="project" value="UniProtKB-UniRule"/>
</dbReference>
<dbReference type="Gene3D" id="3.90.1510.10">
    <property type="entry name" value="Glycerate kinase, domain 2"/>
    <property type="match status" value="1"/>
</dbReference>
<dbReference type="NCBIfam" id="TIGR00045">
    <property type="entry name" value="glycerate kinase"/>
    <property type="match status" value="1"/>
</dbReference>
<dbReference type="PIRSF" id="PIRSF006078">
    <property type="entry name" value="GlxK"/>
    <property type="match status" value="1"/>
</dbReference>
<dbReference type="SUPFAM" id="SSF110738">
    <property type="entry name" value="Glycerate kinase I"/>
    <property type="match status" value="1"/>
</dbReference>
<gene>
    <name evidence="5" type="ORF">IPI13_13675</name>
</gene>
<dbReference type="InterPro" id="IPR004381">
    <property type="entry name" value="Glycerate_kinase"/>
</dbReference>
<accession>A0A935IXF1</accession>
<dbReference type="Gene3D" id="3.40.50.10350">
    <property type="entry name" value="Glycerate kinase, domain 1"/>
    <property type="match status" value="1"/>
</dbReference>
<evidence type="ECO:0000313" key="6">
    <source>
        <dbReference type="Proteomes" id="UP000726105"/>
    </source>
</evidence>
<name>A0A935IXF1_9MICO</name>
<evidence type="ECO:0000256" key="2">
    <source>
        <dbReference type="ARBA" id="ARBA00022679"/>
    </source>
</evidence>
<dbReference type="EMBL" id="JADJIB010000005">
    <property type="protein sequence ID" value="MBK7274162.1"/>
    <property type="molecule type" value="Genomic_DNA"/>
</dbReference>
<dbReference type="InterPro" id="IPR018197">
    <property type="entry name" value="Glycerate_kinase_RE-like"/>
</dbReference>
<comment type="caution">
    <text evidence="5">The sequence shown here is derived from an EMBL/GenBank/DDBJ whole genome shotgun (WGS) entry which is preliminary data.</text>
</comment>
<keyword evidence="2 4" id="KW-0808">Transferase</keyword>
<keyword evidence="3 4" id="KW-0418">Kinase</keyword>
<comment type="similarity">
    <text evidence="1 4">Belongs to the glycerate kinase type-1 family.</text>
</comment>
<evidence type="ECO:0000313" key="5">
    <source>
        <dbReference type="EMBL" id="MBK7274162.1"/>
    </source>
</evidence>
<dbReference type="InterPro" id="IPR018193">
    <property type="entry name" value="Glyc_kinase_flavodox-like_fold"/>
</dbReference>
<dbReference type="Pfam" id="PF02595">
    <property type="entry name" value="Gly_kinase"/>
    <property type="match status" value="1"/>
</dbReference>
<dbReference type="AlphaFoldDB" id="A0A935IXF1"/>
<dbReference type="InterPro" id="IPR036129">
    <property type="entry name" value="Glycerate_kinase_sf"/>
</dbReference>